<sequence length="259" mass="28742">MLYAKIEQKNTDLTIVATKSAKIYNDIQHGELKVPIMSKNNVFWAEENEQAKDGAGEFSHVSLKPHRLCAYIDVDFQFLQQGDSIEQALINDLKAAMYDKLESTILSDTTGETQISGIFSYSGIPQTIINSYANIITLNSYVDNVNADGKRAYIGSNSMKNYLRTLSKGDGQGFVLQNKTIDGESFYSSSNCLANGLVYSDWQNLCIGQWQGTSILVDNITKMGNSIVRLVCNGYFDIQPARIETFSIGKLPITQNKKG</sequence>
<evidence type="ECO:0000256" key="1">
    <source>
        <dbReference type="ARBA" id="ARBA00004328"/>
    </source>
</evidence>
<dbReference type="GO" id="GO:0044423">
    <property type="term" value="C:virion component"/>
    <property type="evidence" value="ECO:0007669"/>
    <property type="project" value="UniProtKB-KW"/>
</dbReference>
<evidence type="ECO:0000259" key="3">
    <source>
        <dbReference type="Pfam" id="PF05065"/>
    </source>
</evidence>
<keyword evidence="2" id="KW-0946">Virion</keyword>
<accession>A0A5J4QQM2</accession>
<dbReference type="Pfam" id="PF05065">
    <property type="entry name" value="Phage_capsid"/>
    <property type="match status" value="1"/>
</dbReference>
<evidence type="ECO:0000313" key="4">
    <source>
        <dbReference type="EMBL" id="KAA6323812.1"/>
    </source>
</evidence>
<protein>
    <recommendedName>
        <fullName evidence="3">Phage capsid-like C-terminal domain-containing protein</fullName>
    </recommendedName>
</protein>
<comment type="caution">
    <text evidence="4">The sequence shown here is derived from an EMBL/GenBank/DDBJ whole genome shotgun (WGS) entry which is preliminary data.</text>
</comment>
<dbReference type="InterPro" id="IPR054612">
    <property type="entry name" value="Phage_capsid-like_C"/>
</dbReference>
<proteinExistence type="predicted"/>
<evidence type="ECO:0000256" key="2">
    <source>
        <dbReference type="ARBA" id="ARBA00022844"/>
    </source>
</evidence>
<dbReference type="Gene3D" id="3.30.2400.10">
    <property type="entry name" value="Major capsid protein gp5"/>
    <property type="match status" value="1"/>
</dbReference>
<organism evidence="4">
    <name type="scientific">termite gut metagenome</name>
    <dbReference type="NCBI Taxonomy" id="433724"/>
    <lineage>
        <taxon>unclassified sequences</taxon>
        <taxon>metagenomes</taxon>
        <taxon>organismal metagenomes</taxon>
    </lineage>
</organism>
<name>A0A5J4QQM2_9ZZZZ</name>
<feature type="domain" description="Phage capsid-like C-terminal" evidence="3">
    <location>
        <begin position="30"/>
        <end position="250"/>
    </location>
</feature>
<dbReference type="SUPFAM" id="SSF56563">
    <property type="entry name" value="Major capsid protein gp5"/>
    <property type="match status" value="1"/>
</dbReference>
<dbReference type="InterPro" id="IPR024455">
    <property type="entry name" value="Phage_capsid"/>
</dbReference>
<dbReference type="NCBIfam" id="TIGR01554">
    <property type="entry name" value="major_cap_HK97"/>
    <property type="match status" value="1"/>
</dbReference>
<dbReference type="AlphaFoldDB" id="A0A5J4QQM2"/>
<dbReference type="EMBL" id="SNRY01002718">
    <property type="protein sequence ID" value="KAA6323812.1"/>
    <property type="molecule type" value="Genomic_DNA"/>
</dbReference>
<reference evidence="4" key="1">
    <citation type="submission" date="2019-03" db="EMBL/GenBank/DDBJ databases">
        <title>Single cell metagenomics reveals metabolic interactions within the superorganism composed of flagellate Streblomastix strix and complex community of Bacteroidetes bacteria on its surface.</title>
        <authorList>
            <person name="Treitli S.C."/>
            <person name="Kolisko M."/>
            <person name="Husnik F."/>
            <person name="Keeling P."/>
            <person name="Hampl V."/>
        </authorList>
    </citation>
    <scope>NUCLEOTIDE SEQUENCE</scope>
    <source>
        <strain evidence="4">STM</strain>
    </source>
</reference>
<comment type="subcellular location">
    <subcellularLocation>
        <location evidence="1">Virion</location>
    </subcellularLocation>
</comment>
<gene>
    <name evidence="4" type="ORF">EZS27_026794</name>
</gene>